<evidence type="ECO:0000313" key="2">
    <source>
        <dbReference type="Proteomes" id="UP001221898"/>
    </source>
</evidence>
<protein>
    <submittedName>
        <fullName evidence="1">Uncharacterized protein</fullName>
    </submittedName>
</protein>
<keyword evidence="2" id="KW-1185">Reference proteome</keyword>
<dbReference type="EMBL" id="JAINUG010000237">
    <property type="protein sequence ID" value="KAJ8386018.1"/>
    <property type="molecule type" value="Genomic_DNA"/>
</dbReference>
<organism evidence="1 2">
    <name type="scientific">Aldrovandia affinis</name>
    <dbReference type="NCBI Taxonomy" id="143900"/>
    <lineage>
        <taxon>Eukaryota</taxon>
        <taxon>Metazoa</taxon>
        <taxon>Chordata</taxon>
        <taxon>Craniata</taxon>
        <taxon>Vertebrata</taxon>
        <taxon>Euteleostomi</taxon>
        <taxon>Actinopterygii</taxon>
        <taxon>Neopterygii</taxon>
        <taxon>Teleostei</taxon>
        <taxon>Notacanthiformes</taxon>
        <taxon>Halosauridae</taxon>
        <taxon>Aldrovandia</taxon>
    </lineage>
</organism>
<proteinExistence type="predicted"/>
<dbReference type="AlphaFoldDB" id="A0AAD7RKI6"/>
<evidence type="ECO:0000313" key="1">
    <source>
        <dbReference type="EMBL" id="KAJ8386018.1"/>
    </source>
</evidence>
<name>A0AAD7RKI6_9TELE</name>
<dbReference type="Proteomes" id="UP001221898">
    <property type="component" value="Unassembled WGS sequence"/>
</dbReference>
<reference evidence="1" key="1">
    <citation type="journal article" date="2023" name="Science">
        <title>Genome structures resolve the early diversification of teleost fishes.</title>
        <authorList>
            <person name="Parey E."/>
            <person name="Louis A."/>
            <person name="Montfort J."/>
            <person name="Bouchez O."/>
            <person name="Roques C."/>
            <person name="Iampietro C."/>
            <person name="Lluch J."/>
            <person name="Castinel A."/>
            <person name="Donnadieu C."/>
            <person name="Desvignes T."/>
            <person name="Floi Bucao C."/>
            <person name="Jouanno E."/>
            <person name="Wen M."/>
            <person name="Mejri S."/>
            <person name="Dirks R."/>
            <person name="Jansen H."/>
            <person name="Henkel C."/>
            <person name="Chen W.J."/>
            <person name="Zahm M."/>
            <person name="Cabau C."/>
            <person name="Klopp C."/>
            <person name="Thompson A.W."/>
            <person name="Robinson-Rechavi M."/>
            <person name="Braasch I."/>
            <person name="Lecointre G."/>
            <person name="Bobe J."/>
            <person name="Postlethwait J.H."/>
            <person name="Berthelot C."/>
            <person name="Roest Crollius H."/>
            <person name="Guiguen Y."/>
        </authorList>
    </citation>
    <scope>NUCLEOTIDE SEQUENCE</scope>
    <source>
        <strain evidence="1">NC1722</strain>
    </source>
</reference>
<comment type="caution">
    <text evidence="1">The sequence shown here is derived from an EMBL/GenBank/DDBJ whole genome shotgun (WGS) entry which is preliminary data.</text>
</comment>
<sequence>MGAYVCLRREHGTFAVSCMLYACKAAAQYIVHLLLTVCLEGRPRGLGARQRRVTVATAAHALLLSGEVTAPRAEPRAPLIQGLSGDIWGTGFPAPLPVRLTRLTTQRGGPQVLRVLGKRTRGDLPHKINYE</sequence>
<gene>
    <name evidence="1" type="ORF">AAFF_G00178390</name>
</gene>
<accession>A0AAD7RKI6</accession>